<evidence type="ECO:0000313" key="5">
    <source>
        <dbReference type="EMBL" id="TCP54068.1"/>
    </source>
</evidence>
<organism evidence="5 6">
    <name type="scientific">Tamaricihabitans halophyticus</name>
    <dbReference type="NCBI Taxonomy" id="1262583"/>
    <lineage>
        <taxon>Bacteria</taxon>
        <taxon>Bacillati</taxon>
        <taxon>Actinomycetota</taxon>
        <taxon>Actinomycetes</taxon>
        <taxon>Pseudonocardiales</taxon>
        <taxon>Pseudonocardiaceae</taxon>
        <taxon>Tamaricihabitans</taxon>
    </lineage>
</organism>
<dbReference type="OrthoDB" id="3623746at2"/>
<comment type="subcellular location">
    <subcellularLocation>
        <location evidence="1">Cytoplasm</location>
    </subcellularLocation>
</comment>
<dbReference type="AlphaFoldDB" id="A0A4R2QYF6"/>
<evidence type="ECO:0000313" key="6">
    <source>
        <dbReference type="Proteomes" id="UP000294911"/>
    </source>
</evidence>
<evidence type="ECO:0000256" key="4">
    <source>
        <dbReference type="ARBA" id="ARBA00023186"/>
    </source>
</evidence>
<protein>
    <submittedName>
        <fullName evidence="5">ESAT-6 protein secretion system EspG family protein</fullName>
    </submittedName>
</protein>
<dbReference type="EMBL" id="SLXQ01000003">
    <property type="protein sequence ID" value="TCP54068.1"/>
    <property type="molecule type" value="Genomic_DNA"/>
</dbReference>
<evidence type="ECO:0000256" key="3">
    <source>
        <dbReference type="ARBA" id="ARBA00022490"/>
    </source>
</evidence>
<accession>A0A4R2QYF6</accession>
<evidence type="ECO:0000256" key="2">
    <source>
        <dbReference type="ARBA" id="ARBA00006411"/>
    </source>
</evidence>
<gene>
    <name evidence="5" type="ORF">EV191_103109</name>
</gene>
<keyword evidence="4" id="KW-0143">Chaperone</keyword>
<keyword evidence="6" id="KW-1185">Reference proteome</keyword>
<dbReference type="InterPro" id="IPR025734">
    <property type="entry name" value="EspG"/>
</dbReference>
<keyword evidence="3" id="KW-0963">Cytoplasm</keyword>
<dbReference type="Proteomes" id="UP000294911">
    <property type="component" value="Unassembled WGS sequence"/>
</dbReference>
<proteinExistence type="inferred from homology"/>
<dbReference type="RefSeq" id="WP_132876849.1">
    <property type="nucleotide sequence ID" value="NZ_SLXQ01000003.1"/>
</dbReference>
<comment type="similarity">
    <text evidence="2">Belongs to the EspG family.</text>
</comment>
<reference evidence="5 6" key="1">
    <citation type="submission" date="2019-03" db="EMBL/GenBank/DDBJ databases">
        <title>Genomic Encyclopedia of Type Strains, Phase IV (KMG-IV): sequencing the most valuable type-strain genomes for metagenomic binning, comparative biology and taxonomic classification.</title>
        <authorList>
            <person name="Goeker M."/>
        </authorList>
    </citation>
    <scope>NUCLEOTIDE SEQUENCE [LARGE SCALE GENOMIC DNA]</scope>
    <source>
        <strain evidence="5 6">DSM 45765</strain>
    </source>
</reference>
<comment type="caution">
    <text evidence="5">The sequence shown here is derived from an EMBL/GenBank/DDBJ whole genome shotgun (WGS) entry which is preliminary data.</text>
</comment>
<sequence length="260" mass="27626">MLRTTYDLPAWVLSTCLRWQGLGEGHPTFAEVAAWHGDDTAGARDAAAREALATMDLFSGDLLSGGLSSGTGMAPDFQNALLVLASPTVELSFWANDQEGPYQVLVASAGADAVQLTRIAEQVRLRPVHPESLAEELLAALPEATPARAQAINARVSAYQNLLTPDTEGALASSGGPEAQRLQTVLQLPRLHAAELHVAARDRAGERRRAGPLILLDTEQGRWLIARKSTGAAGEEWISAAPGGDRRIRASVAELLTSVR</sequence>
<name>A0A4R2QYF6_9PSEU</name>
<dbReference type="Pfam" id="PF14011">
    <property type="entry name" value="ESX-1_EspG"/>
    <property type="match status" value="1"/>
</dbReference>
<evidence type="ECO:0000256" key="1">
    <source>
        <dbReference type="ARBA" id="ARBA00004496"/>
    </source>
</evidence>